<dbReference type="AlphaFoldDB" id="A0A9P7S512"/>
<feature type="domain" description="FAD-binding" evidence="7">
    <location>
        <begin position="8"/>
        <end position="360"/>
    </location>
</feature>
<dbReference type="OrthoDB" id="2690153at2759"/>
<dbReference type="Proteomes" id="UP001049176">
    <property type="component" value="Chromosome 3"/>
</dbReference>
<dbReference type="SUPFAM" id="SSF51905">
    <property type="entry name" value="FAD/NAD(P)-binding domain"/>
    <property type="match status" value="1"/>
</dbReference>
<evidence type="ECO:0000256" key="3">
    <source>
        <dbReference type="ARBA" id="ARBA00022630"/>
    </source>
</evidence>
<dbReference type="SUPFAM" id="SSF52833">
    <property type="entry name" value="Thioredoxin-like"/>
    <property type="match status" value="1"/>
</dbReference>
<sequence>MNHNKQPPVLIAGAGPTGLSLALTLLTNGVPVRIIRKESTFAVGSRGSGVQPRTQELLKLFNIWDDMENHAIRAYLLEFHSSPQGPQPLRTTELSAEIDPKPEYYRINARGLDQDVQEEIYRAHLKDRFSVEVELGTEFRALEQHSDYVVAHLVKHTSDDREVSEEARFSWLIGADGGRSQVRKELGLQFAGQTEDQGLAVIGDIQVLKGFSRNWNRWGNPEDRLASLRPASVGGSRATFMIGGKNVDTSKVSASEEEFIKAFHDVTGRTDIEFGNLIWMGTWRLNVRMTDKFREGRVFIAGDAAHTHSPTGGQGMNSSVQDSINLGWKLALVQRGLAPVSLLDTYTQERLPVIASMLDKTTELFRKTFELSHVGDQSGWHRGFDLRMFGVNYRGSPIIVDERYTESKELADPYRAGHDATVQGGDRAPEAPGLVEDGNMNMTTSLYEVFKPMAHTVLIFDGHKHDPTPVIEHLLKYPEGLIQSVVIHPNSSSPLPGAKAASRVLEDSNGFAYKHYKIEEDVKRVVVVRPDGYVGALIEGVEGLTKYFSRILVTV</sequence>
<evidence type="ECO:0000256" key="4">
    <source>
        <dbReference type="ARBA" id="ARBA00022827"/>
    </source>
</evidence>
<name>A0A9P7S512_9AGAR</name>
<dbReference type="GO" id="GO:0016709">
    <property type="term" value="F:oxidoreductase activity, acting on paired donors, with incorporation or reduction of molecular oxygen, NAD(P)H as one donor, and incorporation of one atom of oxygen"/>
    <property type="evidence" value="ECO:0007669"/>
    <property type="project" value="UniProtKB-ARBA"/>
</dbReference>
<comment type="cofactor">
    <cofactor evidence="1">
        <name>FAD</name>
        <dbReference type="ChEBI" id="CHEBI:57692"/>
    </cofactor>
</comment>
<comment type="similarity">
    <text evidence="2">Belongs to the PheA/TfdB FAD monooxygenase family.</text>
</comment>
<dbReference type="Pfam" id="PF07976">
    <property type="entry name" value="Phe_hydrox_dim"/>
    <property type="match status" value="1"/>
</dbReference>
<reference evidence="9" key="1">
    <citation type="journal article" date="2021" name="Genome Biol. Evol.">
        <title>The assembled and annotated genome of the fairy-ring fungus Marasmius oreades.</title>
        <authorList>
            <person name="Hiltunen M."/>
            <person name="Ament-Velasquez S.L."/>
            <person name="Johannesson H."/>
        </authorList>
    </citation>
    <scope>NUCLEOTIDE SEQUENCE</scope>
    <source>
        <strain evidence="9">03SP1</strain>
    </source>
</reference>
<evidence type="ECO:0000256" key="6">
    <source>
        <dbReference type="SAM" id="MobiDB-lite"/>
    </source>
</evidence>
<dbReference type="Gene3D" id="3.50.50.60">
    <property type="entry name" value="FAD/NAD(P)-binding domain"/>
    <property type="match status" value="1"/>
</dbReference>
<dbReference type="KEGG" id="more:E1B28_005413"/>
<keyword evidence="10" id="KW-1185">Reference proteome</keyword>
<evidence type="ECO:0008006" key="11">
    <source>
        <dbReference type="Google" id="ProtNLM"/>
    </source>
</evidence>
<accession>A0A9P7S512</accession>
<evidence type="ECO:0000313" key="10">
    <source>
        <dbReference type="Proteomes" id="UP001049176"/>
    </source>
</evidence>
<dbReference type="PANTHER" id="PTHR43004:SF19">
    <property type="entry name" value="BINDING MONOOXYGENASE, PUTATIVE (JCVI)-RELATED"/>
    <property type="match status" value="1"/>
</dbReference>
<proteinExistence type="inferred from homology"/>
<dbReference type="Gene3D" id="3.40.30.20">
    <property type="match status" value="1"/>
</dbReference>
<dbReference type="PANTHER" id="PTHR43004">
    <property type="entry name" value="TRK SYSTEM POTASSIUM UPTAKE PROTEIN"/>
    <property type="match status" value="1"/>
</dbReference>
<dbReference type="InterPro" id="IPR012941">
    <property type="entry name" value="Phe_hydrox_C_dim_dom"/>
</dbReference>
<protein>
    <recommendedName>
        <fullName evidence="11">FAD-binding domain-containing protein</fullName>
    </recommendedName>
</protein>
<dbReference type="PRINTS" id="PR00420">
    <property type="entry name" value="RNGMNOXGNASE"/>
</dbReference>
<dbReference type="RefSeq" id="XP_043011058.1">
    <property type="nucleotide sequence ID" value="XM_043149974.1"/>
</dbReference>
<evidence type="ECO:0000259" key="7">
    <source>
        <dbReference type="Pfam" id="PF01494"/>
    </source>
</evidence>
<dbReference type="InterPro" id="IPR036188">
    <property type="entry name" value="FAD/NAD-bd_sf"/>
</dbReference>
<dbReference type="InterPro" id="IPR050641">
    <property type="entry name" value="RIFMO-like"/>
</dbReference>
<dbReference type="GO" id="GO:0071949">
    <property type="term" value="F:FAD binding"/>
    <property type="evidence" value="ECO:0007669"/>
    <property type="project" value="InterPro"/>
</dbReference>
<evidence type="ECO:0000313" key="9">
    <source>
        <dbReference type="EMBL" id="KAG7094588.1"/>
    </source>
</evidence>
<dbReference type="GeneID" id="66074489"/>
<evidence type="ECO:0000256" key="1">
    <source>
        <dbReference type="ARBA" id="ARBA00001974"/>
    </source>
</evidence>
<dbReference type="InterPro" id="IPR038220">
    <property type="entry name" value="PHOX_C_sf"/>
</dbReference>
<dbReference type="Pfam" id="PF01494">
    <property type="entry name" value="FAD_binding_3"/>
    <property type="match status" value="1"/>
</dbReference>
<evidence type="ECO:0000256" key="5">
    <source>
        <dbReference type="ARBA" id="ARBA00023002"/>
    </source>
</evidence>
<gene>
    <name evidence="9" type="ORF">E1B28_005413</name>
</gene>
<dbReference type="Gene3D" id="3.30.70.2450">
    <property type="match status" value="1"/>
</dbReference>
<keyword evidence="3" id="KW-0285">Flavoprotein</keyword>
<dbReference type="EMBL" id="CM032183">
    <property type="protein sequence ID" value="KAG7094588.1"/>
    <property type="molecule type" value="Genomic_DNA"/>
</dbReference>
<dbReference type="InterPro" id="IPR036249">
    <property type="entry name" value="Thioredoxin-like_sf"/>
</dbReference>
<keyword evidence="5" id="KW-0560">Oxidoreductase</keyword>
<keyword evidence="4" id="KW-0274">FAD</keyword>
<comment type="caution">
    <text evidence="9">The sequence shown here is derived from an EMBL/GenBank/DDBJ whole genome shotgun (WGS) entry which is preliminary data.</text>
</comment>
<feature type="region of interest" description="Disordered" evidence="6">
    <location>
        <begin position="418"/>
        <end position="437"/>
    </location>
</feature>
<evidence type="ECO:0000256" key="2">
    <source>
        <dbReference type="ARBA" id="ARBA00007801"/>
    </source>
</evidence>
<evidence type="ECO:0000259" key="8">
    <source>
        <dbReference type="Pfam" id="PF07976"/>
    </source>
</evidence>
<organism evidence="9 10">
    <name type="scientific">Marasmius oreades</name>
    <name type="common">fairy-ring Marasmius</name>
    <dbReference type="NCBI Taxonomy" id="181124"/>
    <lineage>
        <taxon>Eukaryota</taxon>
        <taxon>Fungi</taxon>
        <taxon>Dikarya</taxon>
        <taxon>Basidiomycota</taxon>
        <taxon>Agaricomycotina</taxon>
        <taxon>Agaricomycetes</taxon>
        <taxon>Agaricomycetidae</taxon>
        <taxon>Agaricales</taxon>
        <taxon>Marasmiineae</taxon>
        <taxon>Marasmiaceae</taxon>
        <taxon>Marasmius</taxon>
    </lineage>
</organism>
<dbReference type="InterPro" id="IPR002938">
    <property type="entry name" value="FAD-bd"/>
</dbReference>
<feature type="domain" description="Phenol hydroxylase-like C-terminal dimerisation" evidence="8">
    <location>
        <begin position="504"/>
        <end position="553"/>
    </location>
</feature>